<proteinExistence type="predicted"/>
<sequence>MLLESVRVLDLAGGDADAVTRLLADLGADVLKVEPPGGSPARTAPPLLGGVSIAFALHNANKRSLTLDPADEADRRRFDELAAAADIVVDSGPADFGTSHFGTSCAELADRFGHLVTMSVTDFGMSGPRSHWRATDAVLYGLSGALSRSGPTSGTPVLPPDGIASATAAVQAAWAVLVAYYNRMRCGTGDYIDFARFDAVVTVLDPIFGAQGQVAAARRGPSRWRGRPRNQDAYPIYPCRDGYVRLCVMSPRQWRALWAWLGEPAEYADPRFGVIGERFAVWPQISVLVRELFADQDMAELVAAGQARGVPIAAVGEPAQVLAGEHFAAAGAAVTAELAPGVPALIPTGYYVVDDHRAGFRTPAPVIGANDTGWLTESAPVPVPDAAAAIGSRPFDGIRIVDLGVIVAGGETSRLFGDLGAEVIKVESAAYPDGLRQTRAGSAMSESFAWTHRNNLGFGLDLRSPAGKEIFGRLVGGADAVFANFKPGTLAALGFSYDALRGINSRVVLAESSAFGETGPWSDRMGYGPLVRATTGVTALWKAPAGTAGTPDTGRHPFYDATTVFPDHVVARVTAIGALAALISARRTGAGVHVHVSQAEAAVNQLDTCYVARAAGASVAPDTAVDLVCPCAGDDEWCVVSIRTDDDWHRLTAAFDDEGLAADPRFGTGAARTAHRTQLVEQLSRHTGRRTPADVGQLLQAAGVAAAPMNRPPDIAEDAQLAHRTVFADMTHPLIEHPLPAETGPAPFRNIPAARQRPAPLPGQDTRAICRRVLGLDDDQTERLIAEGVLFAGGSARLDEGEAKLGPPQEPGGSARLDEGEAKLGPPQEPAG</sequence>
<evidence type="ECO:0000313" key="2">
    <source>
        <dbReference type="Proteomes" id="UP000268891"/>
    </source>
</evidence>
<gene>
    <name evidence="1" type="ORF">EHH44_01810</name>
</gene>
<evidence type="ECO:0000313" key="1">
    <source>
        <dbReference type="EMBL" id="RRR48123.1"/>
    </source>
</evidence>
<organism evidence="1 2">
    <name type="scientific">Mycolicibacter terrae</name>
    <dbReference type="NCBI Taxonomy" id="1788"/>
    <lineage>
        <taxon>Bacteria</taxon>
        <taxon>Bacillati</taxon>
        <taxon>Actinomycetota</taxon>
        <taxon>Actinomycetes</taxon>
        <taxon>Mycobacteriales</taxon>
        <taxon>Mycobacteriaceae</taxon>
        <taxon>Mycolicibacter</taxon>
    </lineage>
</organism>
<keyword evidence="1" id="KW-0808">Transferase</keyword>
<comment type="caution">
    <text evidence="1">The sequence shown here is derived from an EMBL/GenBank/DDBJ whole genome shotgun (WGS) entry which is preliminary data.</text>
</comment>
<reference evidence="1" key="1">
    <citation type="submission" date="2018-11" db="EMBL/GenBank/DDBJ databases">
        <authorList>
            <person name="Sattar A."/>
            <person name="Zunita Z."/>
            <person name="Jalila A."/>
            <person name="Saleha A.A."/>
        </authorList>
    </citation>
    <scope>NUCLEOTIDE SEQUENCE</scope>
    <source>
        <strain evidence="1">F12-74</strain>
    </source>
</reference>
<protein>
    <submittedName>
        <fullName evidence="1">CoA transferase</fullName>
    </submittedName>
</protein>
<name>A0ACD2ESJ3_9MYCO</name>
<dbReference type="EMBL" id="RRZR01000002">
    <property type="protein sequence ID" value="RRR48123.1"/>
    <property type="molecule type" value="Genomic_DNA"/>
</dbReference>
<keyword evidence="2" id="KW-1185">Reference proteome</keyword>
<accession>A0ACD2ESJ3</accession>
<dbReference type="Proteomes" id="UP000268891">
    <property type="component" value="Unassembled WGS sequence"/>
</dbReference>